<dbReference type="InterPro" id="IPR011907">
    <property type="entry name" value="RNase_III"/>
</dbReference>
<dbReference type="NCBIfam" id="TIGR02191">
    <property type="entry name" value="RNaseIII"/>
    <property type="match status" value="1"/>
</dbReference>
<keyword evidence="8" id="KW-0699">rRNA-binding</keyword>
<dbReference type="SUPFAM" id="SSF69065">
    <property type="entry name" value="RNase III domain-like"/>
    <property type="match status" value="1"/>
</dbReference>
<dbReference type="Proteomes" id="UP001525379">
    <property type="component" value="Unassembled WGS sequence"/>
</dbReference>
<evidence type="ECO:0000259" key="9">
    <source>
        <dbReference type="PROSITE" id="PS50137"/>
    </source>
</evidence>
<evidence type="ECO:0000256" key="4">
    <source>
        <dbReference type="ARBA" id="ARBA00022722"/>
    </source>
</evidence>
<feature type="binding site" evidence="8">
    <location>
        <position position="122"/>
    </location>
    <ligand>
        <name>Mg(2+)</name>
        <dbReference type="ChEBI" id="CHEBI:18420"/>
    </ligand>
</feature>
<keyword evidence="4 8" id="KW-0540">Nuclease</keyword>
<keyword evidence="8" id="KW-0698">rRNA processing</keyword>
<evidence type="ECO:0000256" key="3">
    <source>
        <dbReference type="ARBA" id="ARBA00022664"/>
    </source>
</evidence>
<dbReference type="GO" id="GO:0004525">
    <property type="term" value="F:ribonuclease III activity"/>
    <property type="evidence" value="ECO:0007669"/>
    <property type="project" value="UniProtKB-EC"/>
</dbReference>
<dbReference type="PANTHER" id="PTHR11207">
    <property type="entry name" value="RIBONUCLEASE III"/>
    <property type="match status" value="1"/>
</dbReference>
<dbReference type="PROSITE" id="PS50142">
    <property type="entry name" value="RNASE_3_2"/>
    <property type="match status" value="1"/>
</dbReference>
<dbReference type="CDD" id="cd00593">
    <property type="entry name" value="RIBOc"/>
    <property type="match status" value="1"/>
</dbReference>
<name>A0ABT2HUN7_9MICO</name>
<keyword evidence="8" id="KW-0963">Cytoplasm</keyword>
<dbReference type="InterPro" id="IPR036389">
    <property type="entry name" value="RNase_III_sf"/>
</dbReference>
<evidence type="ECO:0000256" key="1">
    <source>
        <dbReference type="ARBA" id="ARBA00000109"/>
    </source>
</evidence>
<dbReference type="EMBL" id="JALXSQ010000002">
    <property type="protein sequence ID" value="MCT2041851.1"/>
    <property type="molecule type" value="Genomic_DNA"/>
</dbReference>
<comment type="subcellular location">
    <subcellularLocation>
        <location evidence="8">Cytoplasm</location>
    </subcellularLocation>
</comment>
<dbReference type="Pfam" id="PF14622">
    <property type="entry name" value="Ribonucleas_3_3"/>
    <property type="match status" value="1"/>
</dbReference>
<evidence type="ECO:0000256" key="8">
    <source>
        <dbReference type="HAMAP-Rule" id="MF_00104"/>
    </source>
</evidence>
<feature type="domain" description="RNase III" evidence="10">
    <location>
        <begin position="11"/>
        <end position="136"/>
    </location>
</feature>
<dbReference type="InterPro" id="IPR014720">
    <property type="entry name" value="dsRBD_dom"/>
</dbReference>
<keyword evidence="3 8" id="KW-0507">mRNA processing</keyword>
<keyword evidence="8" id="KW-0479">Metal-binding</keyword>
<keyword evidence="6 8" id="KW-0378">Hydrolase</keyword>
<dbReference type="Gene3D" id="1.10.1520.10">
    <property type="entry name" value="Ribonuclease III domain"/>
    <property type="match status" value="1"/>
</dbReference>
<dbReference type="EC" id="3.1.26.3" evidence="8"/>
<keyword evidence="12" id="KW-1185">Reference proteome</keyword>
<keyword evidence="7 8" id="KW-0694">RNA-binding</keyword>
<feature type="active site" evidence="8">
    <location>
        <position position="53"/>
    </location>
</feature>
<dbReference type="PROSITE" id="PS50137">
    <property type="entry name" value="DS_RBD"/>
    <property type="match status" value="1"/>
</dbReference>
<evidence type="ECO:0000256" key="7">
    <source>
        <dbReference type="ARBA" id="ARBA00022884"/>
    </source>
</evidence>
<dbReference type="InterPro" id="IPR000999">
    <property type="entry name" value="RNase_III_dom"/>
</dbReference>
<comment type="catalytic activity">
    <reaction evidence="1 8">
        <text>Endonucleolytic cleavage to 5'-phosphomonoester.</text>
        <dbReference type="EC" id="3.1.26.3"/>
    </reaction>
</comment>
<dbReference type="CDD" id="cd10845">
    <property type="entry name" value="DSRM_RNAse_III_family"/>
    <property type="match status" value="1"/>
</dbReference>
<evidence type="ECO:0000256" key="5">
    <source>
        <dbReference type="ARBA" id="ARBA00022759"/>
    </source>
</evidence>
<dbReference type="SMART" id="SM00535">
    <property type="entry name" value="RIBOc"/>
    <property type="match status" value="1"/>
</dbReference>
<comment type="subunit">
    <text evidence="8">Homodimer.</text>
</comment>
<gene>
    <name evidence="8 11" type="primary">rnc</name>
    <name evidence="11" type="ORF">M3D15_00615</name>
</gene>
<dbReference type="Gene3D" id="3.30.160.20">
    <property type="match status" value="1"/>
</dbReference>
<accession>A0ABT2HUN7</accession>
<dbReference type="SMART" id="SM00358">
    <property type="entry name" value="DSRM"/>
    <property type="match status" value="1"/>
</dbReference>
<evidence type="ECO:0000313" key="11">
    <source>
        <dbReference type="EMBL" id="MCT2041851.1"/>
    </source>
</evidence>
<comment type="caution">
    <text evidence="11">The sequence shown here is derived from an EMBL/GenBank/DDBJ whole genome shotgun (WGS) entry which is preliminary data.</text>
</comment>
<evidence type="ECO:0000259" key="10">
    <source>
        <dbReference type="PROSITE" id="PS50142"/>
    </source>
</evidence>
<proteinExistence type="inferred from homology"/>
<evidence type="ECO:0000256" key="6">
    <source>
        <dbReference type="ARBA" id="ARBA00022801"/>
    </source>
</evidence>
<dbReference type="SUPFAM" id="SSF54768">
    <property type="entry name" value="dsRNA-binding domain-like"/>
    <property type="match status" value="1"/>
</dbReference>
<protein>
    <recommendedName>
        <fullName evidence="8">Ribonuclease 3</fullName>
        <ecNumber evidence="8">3.1.26.3</ecNumber>
    </recommendedName>
    <alternativeName>
        <fullName evidence="8">Ribonuclease III</fullName>
        <shortName evidence="8">RNase III</shortName>
    </alternativeName>
</protein>
<dbReference type="Pfam" id="PF00035">
    <property type="entry name" value="dsrm"/>
    <property type="match status" value="1"/>
</dbReference>
<reference evidence="11 12" key="1">
    <citation type="submission" date="2022-04" db="EMBL/GenBank/DDBJ databases">
        <title>Human microbiome associated bacterial genomes.</title>
        <authorList>
            <person name="Sandstrom S."/>
            <person name="Salamzade R."/>
            <person name="Kalan L.R."/>
        </authorList>
    </citation>
    <scope>NUCLEOTIDE SEQUENCE [LARGE SCALE GENOMIC DNA]</scope>
    <source>
        <strain evidence="12">p3-SID1799</strain>
    </source>
</reference>
<comment type="similarity">
    <text evidence="2">Belongs to the ribonuclease III family.</text>
</comment>
<feature type="binding site" evidence="8">
    <location>
        <position position="125"/>
    </location>
    <ligand>
        <name>Mg(2+)</name>
        <dbReference type="ChEBI" id="CHEBI:18420"/>
    </ligand>
</feature>
<dbReference type="RefSeq" id="WP_260103620.1">
    <property type="nucleotide sequence ID" value="NZ_JAFDPW010000002.1"/>
</dbReference>
<comment type="function">
    <text evidence="8">Digests double-stranded RNA. Involved in the processing of primary rRNA transcript to yield the immediate precursors to the large and small rRNAs (23S and 16S). Processes some mRNAs, and tRNAs when they are encoded in the rRNA operon. Processes pre-crRNA and tracrRNA of type II CRISPR loci if present in the organism.</text>
</comment>
<organism evidence="11 12">
    <name type="scientific">Pseudoclavibacter albus</name>
    <dbReference type="NCBI Taxonomy" id="272241"/>
    <lineage>
        <taxon>Bacteria</taxon>
        <taxon>Bacillati</taxon>
        <taxon>Actinomycetota</taxon>
        <taxon>Actinomycetes</taxon>
        <taxon>Micrococcales</taxon>
        <taxon>Microbacteriaceae</taxon>
        <taxon>Pseudoclavibacter</taxon>
    </lineage>
</organism>
<evidence type="ECO:0000256" key="2">
    <source>
        <dbReference type="ARBA" id="ARBA00010183"/>
    </source>
</evidence>
<sequence length="240" mass="25616">MTAIDPGSTTLAELARELGVDFVPSLLETALTHTSYAFEQGGEHSERLEFIGDRILGQAVAIWLYEHCPDDDEGMLSRYTHALVSTVSLAEIARGIGLGTHLRLGKGEQRTGGRDKDSLLADAMEAVFGAAYLSAGPEAARDLVLRLVTPKFDEVSRLGAALDPKTALQELAAARGGQAPVYELSGTGPDHDRSFVARVVVASRKGTRVLAEATGQGTSKKAAELEAAMRAWQELSGRER</sequence>
<evidence type="ECO:0000313" key="12">
    <source>
        <dbReference type="Proteomes" id="UP001525379"/>
    </source>
</evidence>
<keyword evidence="5 8" id="KW-0255">Endonuclease</keyword>
<comment type="cofactor">
    <cofactor evidence="8">
        <name>Mg(2+)</name>
        <dbReference type="ChEBI" id="CHEBI:18420"/>
    </cofactor>
</comment>
<keyword evidence="8" id="KW-0460">Magnesium</keyword>
<feature type="binding site" evidence="8">
    <location>
        <position position="49"/>
    </location>
    <ligand>
        <name>Mg(2+)</name>
        <dbReference type="ChEBI" id="CHEBI:18420"/>
    </ligand>
</feature>
<dbReference type="HAMAP" id="MF_00104">
    <property type="entry name" value="RNase_III"/>
    <property type="match status" value="1"/>
</dbReference>
<dbReference type="PANTHER" id="PTHR11207:SF0">
    <property type="entry name" value="RIBONUCLEASE 3"/>
    <property type="match status" value="1"/>
</dbReference>
<feature type="active site" evidence="8">
    <location>
        <position position="125"/>
    </location>
</feature>
<keyword evidence="8" id="KW-0819">tRNA processing</keyword>
<feature type="domain" description="DRBM" evidence="9">
    <location>
        <begin position="163"/>
        <end position="237"/>
    </location>
</feature>